<proteinExistence type="predicted"/>
<accession>A0A2N5M0N8</accession>
<evidence type="ECO:0000256" key="2">
    <source>
        <dbReference type="ARBA" id="ARBA00022448"/>
    </source>
</evidence>
<dbReference type="EMBL" id="PGUY01000072">
    <property type="protein sequence ID" value="PLT27927.1"/>
    <property type="molecule type" value="Genomic_DNA"/>
</dbReference>
<dbReference type="PANTHER" id="PTHR23526:SF2">
    <property type="entry name" value="MAJOR FACILITATOR SUPERFAMILY (MFS) PROFILE DOMAIN-CONTAINING PROTEIN"/>
    <property type="match status" value="1"/>
</dbReference>
<evidence type="ECO:0000313" key="8">
    <source>
        <dbReference type="EMBL" id="PLT27927.1"/>
    </source>
</evidence>
<dbReference type="InterPro" id="IPR011701">
    <property type="entry name" value="MFS"/>
</dbReference>
<dbReference type="GO" id="GO:0022857">
    <property type="term" value="F:transmembrane transporter activity"/>
    <property type="evidence" value="ECO:0007669"/>
    <property type="project" value="InterPro"/>
</dbReference>
<dbReference type="RefSeq" id="WP_101645390.1">
    <property type="nucleotide sequence ID" value="NZ_PGUY01000072.1"/>
</dbReference>
<feature type="transmembrane region" description="Helical" evidence="6">
    <location>
        <begin position="128"/>
        <end position="147"/>
    </location>
</feature>
<dbReference type="InterPro" id="IPR020846">
    <property type="entry name" value="MFS_dom"/>
</dbReference>
<organism evidence="8 9">
    <name type="scientific">Peribacillus deserti</name>
    <dbReference type="NCBI Taxonomy" id="673318"/>
    <lineage>
        <taxon>Bacteria</taxon>
        <taxon>Bacillati</taxon>
        <taxon>Bacillota</taxon>
        <taxon>Bacilli</taxon>
        <taxon>Bacillales</taxon>
        <taxon>Bacillaceae</taxon>
        <taxon>Peribacillus</taxon>
    </lineage>
</organism>
<dbReference type="PANTHER" id="PTHR23526">
    <property type="entry name" value="INTEGRAL MEMBRANE TRANSPORT PROTEIN-RELATED"/>
    <property type="match status" value="1"/>
</dbReference>
<dbReference type="PROSITE" id="PS50850">
    <property type="entry name" value="MFS"/>
    <property type="match status" value="1"/>
</dbReference>
<evidence type="ECO:0000256" key="5">
    <source>
        <dbReference type="ARBA" id="ARBA00023136"/>
    </source>
</evidence>
<evidence type="ECO:0000313" key="9">
    <source>
        <dbReference type="Proteomes" id="UP000234748"/>
    </source>
</evidence>
<keyword evidence="4 6" id="KW-1133">Transmembrane helix</keyword>
<evidence type="ECO:0000256" key="1">
    <source>
        <dbReference type="ARBA" id="ARBA00004651"/>
    </source>
</evidence>
<feature type="transmembrane region" description="Helical" evidence="6">
    <location>
        <begin position="66"/>
        <end position="84"/>
    </location>
</feature>
<protein>
    <submittedName>
        <fullName evidence="8">MFS transporter</fullName>
    </submittedName>
</protein>
<feature type="domain" description="Major facilitator superfamily (MFS) profile" evidence="7">
    <location>
        <begin position="1"/>
        <end position="176"/>
    </location>
</feature>
<reference evidence="8 9" key="1">
    <citation type="submission" date="2017-11" db="EMBL/GenBank/DDBJ databases">
        <title>Comparitive Functional Genomics of Dry Heat Resistant strains isolated from the Viking Spacecraft.</title>
        <authorList>
            <person name="Seuylemezian A."/>
            <person name="Cooper K."/>
            <person name="Vaishampayan P."/>
        </authorList>
    </citation>
    <scope>NUCLEOTIDE SEQUENCE [LARGE SCALE GENOMIC DNA]</scope>
    <source>
        <strain evidence="8 9">V1-29</strain>
    </source>
</reference>
<evidence type="ECO:0000256" key="3">
    <source>
        <dbReference type="ARBA" id="ARBA00022692"/>
    </source>
</evidence>
<feature type="transmembrane region" description="Helical" evidence="6">
    <location>
        <begin position="32"/>
        <end position="54"/>
    </location>
</feature>
<dbReference type="Proteomes" id="UP000234748">
    <property type="component" value="Unassembled WGS sequence"/>
</dbReference>
<feature type="transmembrane region" description="Helical" evidence="6">
    <location>
        <begin position="153"/>
        <end position="171"/>
    </location>
</feature>
<dbReference type="InterPro" id="IPR052528">
    <property type="entry name" value="Sugar_transport-like"/>
</dbReference>
<keyword evidence="3 6" id="KW-0812">Transmembrane</keyword>
<dbReference type="GO" id="GO:0005886">
    <property type="term" value="C:plasma membrane"/>
    <property type="evidence" value="ECO:0007669"/>
    <property type="project" value="UniProtKB-SubCell"/>
</dbReference>
<comment type="caution">
    <text evidence="8">The sequence shown here is derived from an EMBL/GenBank/DDBJ whole genome shotgun (WGS) entry which is preliminary data.</text>
</comment>
<gene>
    <name evidence="8" type="ORF">CUU66_21265</name>
</gene>
<keyword evidence="2" id="KW-0813">Transport</keyword>
<dbReference type="Pfam" id="PF07690">
    <property type="entry name" value="MFS_1"/>
    <property type="match status" value="1"/>
</dbReference>
<keyword evidence="5 6" id="KW-0472">Membrane</keyword>
<dbReference type="SUPFAM" id="SSF103473">
    <property type="entry name" value="MFS general substrate transporter"/>
    <property type="match status" value="1"/>
</dbReference>
<keyword evidence="9" id="KW-1185">Reference proteome</keyword>
<evidence type="ECO:0000256" key="4">
    <source>
        <dbReference type="ARBA" id="ARBA00022989"/>
    </source>
</evidence>
<name>A0A2N5M0N8_9BACI</name>
<evidence type="ECO:0000256" key="6">
    <source>
        <dbReference type="SAM" id="Phobius"/>
    </source>
</evidence>
<dbReference type="OrthoDB" id="2640962at2"/>
<dbReference type="Gene3D" id="1.20.1250.20">
    <property type="entry name" value="MFS general substrate transporter like domains"/>
    <property type="match status" value="1"/>
</dbReference>
<evidence type="ECO:0000259" key="7">
    <source>
        <dbReference type="PROSITE" id="PS50850"/>
    </source>
</evidence>
<comment type="subcellular location">
    <subcellularLocation>
        <location evidence="1">Cell membrane</location>
        <topology evidence="1">Multi-pass membrane protein</topology>
    </subcellularLocation>
</comment>
<dbReference type="InterPro" id="IPR036259">
    <property type="entry name" value="MFS_trans_sf"/>
</dbReference>
<dbReference type="AlphaFoldDB" id="A0A2N5M0N8"/>
<sequence>MRWLISSQSLALMASSVTFPFYLLFIKNLGSSYSSFGFAYGIFILSSSVFHVPIGRASDHFGNKSLLIVYSWGMAAVFLFIPLVSTSSQVYMIQIVLGFLGALQKTAEKGMVADMSDGSQRGRAIGKYHFWTSIFSVSAVFASGIIIDFFTISALFYLASLFYAGSGLLILKVQKF</sequence>